<sequence>MKKILLLGAIIILTQIAQANTKTLTLRNLESDMHYQLKENSIYLEKLTDEEGFLDYYDRKVTLDYLFGDKEHYDEKGIGVFTNLNPDIALKITGITSKKKDIESDIVGFQLGYKDTDGFMLFDSYSSYLMTANYYSNKYKAIETEDYLINLSTQTGRIIDISENTFADVYLTAGAGFYYFGKGQDMNTEIKKDSGFMGNIGLGMTYNMSFYDFKSYIGGEYMFNYLENIKSTPLMEELDKNYIGLVAGLDYIINERLAINTKYTVNKLGNDIQHTTSIGFTFLF</sequence>
<keyword evidence="1" id="KW-0732">Signal</keyword>
<feature type="chain" id="PRO_5039066615" description="Outer membrane protein beta-barrel domain-containing protein" evidence="1">
    <location>
        <begin position="20"/>
        <end position="284"/>
    </location>
</feature>
<reference evidence="2" key="2">
    <citation type="submission" date="2021-04" db="EMBL/GenBank/DDBJ databases">
        <authorList>
            <person name="Gilroy R."/>
        </authorList>
    </citation>
    <scope>NUCLEOTIDE SEQUENCE</scope>
    <source>
        <strain evidence="2">A6-441</strain>
    </source>
</reference>
<name>A0A9E2L0T2_9FUSO</name>
<gene>
    <name evidence="2" type="ORF">IAA47_08295</name>
</gene>
<organism evidence="2 3">
    <name type="scientific">Candidatus Fusobacterium pullicola</name>
    <dbReference type="NCBI Taxonomy" id="2838601"/>
    <lineage>
        <taxon>Bacteria</taxon>
        <taxon>Fusobacteriati</taxon>
        <taxon>Fusobacteriota</taxon>
        <taxon>Fusobacteriia</taxon>
        <taxon>Fusobacteriales</taxon>
        <taxon>Fusobacteriaceae</taxon>
        <taxon>Fusobacterium</taxon>
    </lineage>
</organism>
<evidence type="ECO:0000313" key="2">
    <source>
        <dbReference type="EMBL" id="MBU3842960.1"/>
    </source>
</evidence>
<protein>
    <recommendedName>
        <fullName evidence="4">Outer membrane protein beta-barrel domain-containing protein</fullName>
    </recommendedName>
</protein>
<feature type="signal peptide" evidence="1">
    <location>
        <begin position="1"/>
        <end position="19"/>
    </location>
</feature>
<reference evidence="2" key="1">
    <citation type="journal article" date="2021" name="PeerJ">
        <title>Extensive microbial diversity within the chicken gut microbiome revealed by metagenomics and culture.</title>
        <authorList>
            <person name="Gilroy R."/>
            <person name="Ravi A."/>
            <person name="Getino M."/>
            <person name="Pursley I."/>
            <person name="Horton D.L."/>
            <person name="Alikhan N.F."/>
            <person name="Baker D."/>
            <person name="Gharbi K."/>
            <person name="Hall N."/>
            <person name="Watson M."/>
            <person name="Adriaenssens E.M."/>
            <person name="Foster-Nyarko E."/>
            <person name="Jarju S."/>
            <person name="Secka A."/>
            <person name="Antonio M."/>
            <person name="Oren A."/>
            <person name="Chaudhuri R.R."/>
            <person name="La Ragione R."/>
            <person name="Hildebrand F."/>
            <person name="Pallen M.J."/>
        </authorList>
    </citation>
    <scope>NUCLEOTIDE SEQUENCE</scope>
    <source>
        <strain evidence="2">A6-441</strain>
    </source>
</reference>
<dbReference type="AlphaFoldDB" id="A0A9E2L0T2"/>
<dbReference type="Proteomes" id="UP000724657">
    <property type="component" value="Unassembled WGS sequence"/>
</dbReference>
<dbReference type="EMBL" id="JAHLFN010000073">
    <property type="protein sequence ID" value="MBU3842960.1"/>
    <property type="molecule type" value="Genomic_DNA"/>
</dbReference>
<proteinExistence type="predicted"/>
<evidence type="ECO:0000256" key="1">
    <source>
        <dbReference type="SAM" id="SignalP"/>
    </source>
</evidence>
<accession>A0A9E2L0T2</accession>
<comment type="caution">
    <text evidence="2">The sequence shown here is derived from an EMBL/GenBank/DDBJ whole genome shotgun (WGS) entry which is preliminary data.</text>
</comment>
<evidence type="ECO:0000313" key="3">
    <source>
        <dbReference type="Proteomes" id="UP000724657"/>
    </source>
</evidence>
<evidence type="ECO:0008006" key="4">
    <source>
        <dbReference type="Google" id="ProtNLM"/>
    </source>
</evidence>